<keyword evidence="2" id="KW-1185">Reference proteome</keyword>
<evidence type="ECO:0000313" key="2">
    <source>
        <dbReference type="Proteomes" id="UP001501757"/>
    </source>
</evidence>
<name>A0ABP3GSR9_9ALTE</name>
<dbReference type="EMBL" id="BAAAEI010000007">
    <property type="protein sequence ID" value="GAA0353114.1"/>
    <property type="molecule type" value="Genomic_DNA"/>
</dbReference>
<comment type="caution">
    <text evidence="1">The sequence shown here is derived from an EMBL/GenBank/DDBJ whole genome shotgun (WGS) entry which is preliminary data.</text>
</comment>
<proteinExistence type="predicted"/>
<evidence type="ECO:0000313" key="1">
    <source>
        <dbReference type="EMBL" id="GAA0353114.1"/>
    </source>
</evidence>
<organism evidence="1 2">
    <name type="scientific">Bowmanella denitrificans</name>
    <dbReference type="NCBI Taxonomy" id="366582"/>
    <lineage>
        <taxon>Bacteria</taxon>
        <taxon>Pseudomonadati</taxon>
        <taxon>Pseudomonadota</taxon>
        <taxon>Gammaproteobacteria</taxon>
        <taxon>Alteromonadales</taxon>
        <taxon>Alteromonadaceae</taxon>
        <taxon>Bowmanella</taxon>
    </lineage>
</organism>
<reference evidence="2" key="1">
    <citation type="journal article" date="2019" name="Int. J. Syst. Evol. Microbiol.">
        <title>The Global Catalogue of Microorganisms (GCM) 10K type strain sequencing project: providing services to taxonomists for standard genome sequencing and annotation.</title>
        <authorList>
            <consortium name="The Broad Institute Genomics Platform"/>
            <consortium name="The Broad Institute Genome Sequencing Center for Infectious Disease"/>
            <person name="Wu L."/>
            <person name="Ma J."/>
        </authorList>
    </citation>
    <scope>NUCLEOTIDE SEQUENCE [LARGE SCALE GENOMIC DNA]</scope>
    <source>
        <strain evidence="2">JCM 13378</strain>
    </source>
</reference>
<gene>
    <name evidence="1" type="ORF">GCM10009092_16820</name>
</gene>
<protein>
    <submittedName>
        <fullName evidence="1">Uncharacterized protein</fullName>
    </submittedName>
</protein>
<dbReference type="RefSeq" id="WP_102798278.1">
    <property type="nucleotide sequence ID" value="NZ_BAAAEI010000007.1"/>
</dbReference>
<dbReference type="Proteomes" id="UP001501757">
    <property type="component" value="Unassembled WGS sequence"/>
</dbReference>
<accession>A0ABP3GSR9</accession>
<sequence length="102" mass="11559">MNKAQHLTFISVTLCILLLLAATLIPMPQLITYERANIVSKSIYWQGFGESGQLLDANASFVKIDKDTNNLHVCHRFERGDTCQQYRVIETQGLTAVIRHLL</sequence>